<accession>W6ZYX0</accession>
<sequence>MITSIDVVHELLTTIYSSIFSRSSKDILKYDVLLYLDDYYYFDIVRKVSEDINELDPDLCVLQGEDDFNQIFMHFSRSRNYIIKDKAYENESERRIDFLHEVLADLLCLLYEKGKKGTKEVRAITKRGHREKDTDKENTDKENTDKENTDKENTDKENTYTENTTWERIKQELAQIEMLRGEHTKEGVSGSPHVATLTTNPSGNLDETYIRKVLNIPKEHFQNEDIIIKQTIDKETEQMVNELLEHLNVEYQMRYYYLFLNHYLTMQTLFMSPLIDLTSEELKKIVNRIVHIKRMTYRPVTIYDVLSFQYSNISFFKSSHDNLPSPVKKVKLVGETIERGGIPTTFSKKVIMKDVISANISLKEKYSKVKRHNEGNFGGRYKARNYYDSSRSLMITHLVKMGRIVSLLFTLAGLLLHTHNATVCSEYHLGEAVRKEACKFRRSGGGGHGVNFASTTGRGNSLVEAKMEKEQDYFTLKLNEHNFRWSVPLLMGSKKKPLQLGVVTSTPITALYCSYNPSPSDEMKDLKYEVNESEDVKYIGCRSRQCAAVSQGSSCHPIDHFLKMIHDFGLRKKSCPNRFCSYINDMNFLNVDSKLDKRNMSVCSFSSSLDSEHIEGFYIRDSFYLYDTVRCYYNYFGCVTQSDELKFNNAISGFIGLGYNRADGAPHSEQSPSMLHTLVQKSLSKKNIFGLCFVEGGGFASFGGVDNEALRKVPAVSKLQLSSQHLEADAPLELLEQKQATSHQIVWLPYSATSKDTYNLLMKEVNMVSGSNRLQSEKGQLAVVDSYSYFLSFPAEITAKLKTAVYNSCTGEGNSCSEIISKGVFTLKNQGVAHFPTVELVFYDGKVLIEPKDYLIHEGDGVYRVLINSAGTFKLGIPFFLNKYLIFDNENGKLGVGPSDCSFKMKGTHPGVDLRTTEADERGDPEDEDSTKEGFFQENKFIILALTSLSVVGAIVGGVFFFC</sequence>
<keyword evidence="2" id="KW-0645">Protease</keyword>
<dbReference type="Gene3D" id="2.40.70.10">
    <property type="entry name" value="Acid Proteases"/>
    <property type="match status" value="2"/>
</dbReference>
<evidence type="ECO:0000256" key="3">
    <source>
        <dbReference type="ARBA" id="ARBA00022729"/>
    </source>
</evidence>
<organism evidence="10 11">
    <name type="scientific">Plasmodium inui San Antonio 1</name>
    <dbReference type="NCBI Taxonomy" id="1237626"/>
    <lineage>
        <taxon>Eukaryota</taxon>
        <taxon>Sar</taxon>
        <taxon>Alveolata</taxon>
        <taxon>Apicomplexa</taxon>
        <taxon>Aconoidasida</taxon>
        <taxon>Haemosporida</taxon>
        <taxon>Plasmodiidae</taxon>
        <taxon>Plasmodium</taxon>
        <taxon>Plasmodium (Plasmodium)</taxon>
    </lineage>
</organism>
<dbReference type="EMBL" id="KI965474">
    <property type="protein sequence ID" value="EUD66057.1"/>
    <property type="molecule type" value="Genomic_DNA"/>
</dbReference>
<feature type="region of interest" description="Disordered" evidence="7">
    <location>
        <begin position="122"/>
        <end position="160"/>
    </location>
</feature>
<evidence type="ECO:0000259" key="9">
    <source>
        <dbReference type="PROSITE" id="PS51767"/>
    </source>
</evidence>
<keyword evidence="8" id="KW-0812">Transmembrane</keyword>
<proteinExistence type="inferred from homology"/>
<dbReference type="AlphaFoldDB" id="W6ZYX0"/>
<dbReference type="Proteomes" id="UP000030640">
    <property type="component" value="Unassembled WGS sequence"/>
</dbReference>
<name>W6ZYX0_9APIC</name>
<dbReference type="PANTHER" id="PTHR47965">
    <property type="entry name" value="ASPARTYL PROTEASE-RELATED"/>
    <property type="match status" value="1"/>
</dbReference>
<keyword evidence="8" id="KW-0472">Membrane</keyword>
<keyword evidence="8" id="KW-1133">Transmembrane helix</keyword>
<evidence type="ECO:0000256" key="1">
    <source>
        <dbReference type="ARBA" id="ARBA00007447"/>
    </source>
</evidence>
<feature type="region of interest" description="Disordered" evidence="7">
    <location>
        <begin position="912"/>
        <end position="931"/>
    </location>
</feature>
<reference evidence="10 11" key="1">
    <citation type="submission" date="2013-02" db="EMBL/GenBank/DDBJ databases">
        <title>The Genome Sequence of Plasmodium inui San Antonio 1.</title>
        <authorList>
            <consortium name="The Broad Institute Genome Sequencing Platform"/>
            <consortium name="The Broad Institute Genome Sequencing Center for Infectious Disease"/>
            <person name="Neafsey D."/>
            <person name="Cheeseman I."/>
            <person name="Volkman S."/>
            <person name="Adams J."/>
            <person name="Walker B."/>
            <person name="Young S.K."/>
            <person name="Zeng Q."/>
            <person name="Gargeya S."/>
            <person name="Fitzgerald M."/>
            <person name="Haas B."/>
            <person name="Abouelleil A."/>
            <person name="Alvarado L."/>
            <person name="Arachchi H.M."/>
            <person name="Berlin A.M."/>
            <person name="Chapman S.B."/>
            <person name="Dewar J."/>
            <person name="Goldberg J."/>
            <person name="Griggs A."/>
            <person name="Gujja S."/>
            <person name="Hansen M."/>
            <person name="Howarth C."/>
            <person name="Imamovic A."/>
            <person name="Larimer J."/>
            <person name="McCowan C."/>
            <person name="Murphy C."/>
            <person name="Neiman D."/>
            <person name="Pearson M."/>
            <person name="Priest M."/>
            <person name="Roberts A."/>
            <person name="Saif S."/>
            <person name="Shea T."/>
            <person name="Sisk P."/>
            <person name="Sykes S."/>
            <person name="Wortman J."/>
            <person name="Nusbaum C."/>
            <person name="Birren B."/>
        </authorList>
    </citation>
    <scope>NUCLEOTIDE SEQUENCE [LARGE SCALE GENOMIC DNA]</scope>
    <source>
        <strain evidence="10 11">San Antonio 1</strain>
    </source>
</reference>
<dbReference type="InterPro" id="IPR033121">
    <property type="entry name" value="PEPTIDASE_A1"/>
</dbReference>
<evidence type="ECO:0000313" key="10">
    <source>
        <dbReference type="EMBL" id="EUD66057.1"/>
    </source>
</evidence>
<feature type="transmembrane region" description="Helical" evidence="8">
    <location>
        <begin position="941"/>
        <end position="962"/>
    </location>
</feature>
<dbReference type="GO" id="GO:0004190">
    <property type="term" value="F:aspartic-type endopeptidase activity"/>
    <property type="evidence" value="ECO:0007669"/>
    <property type="project" value="UniProtKB-KW"/>
</dbReference>
<dbReference type="InterPro" id="IPR034164">
    <property type="entry name" value="Pepsin-like_dom"/>
</dbReference>
<protein>
    <recommendedName>
        <fullName evidence="9">Peptidase A1 domain-containing protein</fullName>
    </recommendedName>
</protein>
<keyword evidence="5" id="KW-0378">Hydrolase</keyword>
<keyword evidence="11" id="KW-1185">Reference proteome</keyword>
<dbReference type="InterPro" id="IPR001461">
    <property type="entry name" value="Aspartic_peptidase_A1"/>
</dbReference>
<dbReference type="VEuPathDB" id="PlasmoDB:C922_03527"/>
<evidence type="ECO:0000256" key="4">
    <source>
        <dbReference type="ARBA" id="ARBA00022750"/>
    </source>
</evidence>
<dbReference type="PROSITE" id="PS51767">
    <property type="entry name" value="PEPTIDASE_A1"/>
    <property type="match status" value="1"/>
</dbReference>
<keyword evidence="3" id="KW-0732">Signal</keyword>
<gene>
    <name evidence="10" type="ORF">C922_03527</name>
</gene>
<feature type="domain" description="Peptidase A1" evidence="9">
    <location>
        <begin position="485"/>
        <end position="897"/>
    </location>
</feature>
<evidence type="ECO:0000256" key="2">
    <source>
        <dbReference type="ARBA" id="ARBA00022670"/>
    </source>
</evidence>
<dbReference type="InterPro" id="IPR021109">
    <property type="entry name" value="Peptidase_aspartic_dom_sf"/>
</dbReference>
<evidence type="ECO:0000256" key="5">
    <source>
        <dbReference type="ARBA" id="ARBA00022801"/>
    </source>
</evidence>
<comment type="similarity">
    <text evidence="1">Belongs to the peptidase A1 family.</text>
</comment>
<dbReference type="RefSeq" id="XP_008817341.1">
    <property type="nucleotide sequence ID" value="XM_008819119.1"/>
</dbReference>
<dbReference type="CDD" id="cd05471">
    <property type="entry name" value="pepsin_like"/>
    <property type="match status" value="1"/>
</dbReference>
<dbReference type="GO" id="GO:0006508">
    <property type="term" value="P:proteolysis"/>
    <property type="evidence" value="ECO:0007669"/>
    <property type="project" value="UniProtKB-KW"/>
</dbReference>
<keyword evidence="6" id="KW-0865">Zymogen</keyword>
<dbReference type="GeneID" id="20038801"/>
<evidence type="ECO:0000256" key="8">
    <source>
        <dbReference type="SAM" id="Phobius"/>
    </source>
</evidence>
<evidence type="ECO:0000313" key="11">
    <source>
        <dbReference type="Proteomes" id="UP000030640"/>
    </source>
</evidence>
<evidence type="ECO:0000256" key="7">
    <source>
        <dbReference type="SAM" id="MobiDB-lite"/>
    </source>
</evidence>
<dbReference type="PANTHER" id="PTHR47965:SF12">
    <property type="entry name" value="ASPARTIC PROTEINASE 3-RELATED"/>
    <property type="match status" value="1"/>
</dbReference>
<dbReference type="SUPFAM" id="SSF50630">
    <property type="entry name" value="Acid proteases"/>
    <property type="match status" value="1"/>
</dbReference>
<evidence type="ECO:0000256" key="6">
    <source>
        <dbReference type="ARBA" id="ARBA00023145"/>
    </source>
</evidence>
<dbReference type="OrthoDB" id="2747330at2759"/>
<feature type="compositionally biased region" description="Basic and acidic residues" evidence="7">
    <location>
        <begin position="130"/>
        <end position="160"/>
    </location>
</feature>
<keyword evidence="4" id="KW-0064">Aspartyl protease</keyword>